<sequence>LVFCNSSDGSNIRSNLGTTIKCLLLLAPLVYAGLDTGEVCIYDTMRMAVKDRCICSDHPIHCLASGQEGTVKLLCASSQDGT</sequence>
<evidence type="ECO:0000256" key="1">
    <source>
        <dbReference type="SAM" id="SignalP"/>
    </source>
</evidence>
<feature type="non-terminal residue" evidence="2">
    <location>
        <position position="1"/>
    </location>
</feature>
<gene>
    <name evidence="2" type="primary">ORF29625</name>
</gene>
<accession>A0A0B6YN68</accession>
<dbReference type="EMBL" id="HACG01010366">
    <property type="protein sequence ID" value="CEK57231.1"/>
    <property type="molecule type" value="Transcribed_RNA"/>
</dbReference>
<organism evidence="2">
    <name type="scientific">Arion vulgaris</name>
    <dbReference type="NCBI Taxonomy" id="1028688"/>
    <lineage>
        <taxon>Eukaryota</taxon>
        <taxon>Metazoa</taxon>
        <taxon>Spiralia</taxon>
        <taxon>Lophotrochozoa</taxon>
        <taxon>Mollusca</taxon>
        <taxon>Gastropoda</taxon>
        <taxon>Heterobranchia</taxon>
        <taxon>Euthyneura</taxon>
        <taxon>Panpulmonata</taxon>
        <taxon>Eupulmonata</taxon>
        <taxon>Stylommatophora</taxon>
        <taxon>Helicina</taxon>
        <taxon>Arionoidea</taxon>
        <taxon>Arionidae</taxon>
        <taxon>Arion</taxon>
    </lineage>
</organism>
<feature type="chain" id="PRO_5002123545" evidence="1">
    <location>
        <begin position="33"/>
        <end position="82"/>
    </location>
</feature>
<keyword evidence="1" id="KW-0732">Signal</keyword>
<name>A0A0B6YN68_9EUPU</name>
<protein>
    <submittedName>
        <fullName evidence="2">Uncharacterized protein</fullName>
    </submittedName>
</protein>
<evidence type="ECO:0000313" key="2">
    <source>
        <dbReference type="EMBL" id="CEK57231.1"/>
    </source>
</evidence>
<reference evidence="2" key="1">
    <citation type="submission" date="2014-12" db="EMBL/GenBank/DDBJ databases">
        <title>Insight into the proteome of Arion vulgaris.</title>
        <authorList>
            <person name="Aradska J."/>
            <person name="Bulat T."/>
            <person name="Smidak R."/>
            <person name="Sarate P."/>
            <person name="Gangsoo J."/>
            <person name="Sialana F."/>
            <person name="Bilban M."/>
            <person name="Lubec G."/>
        </authorList>
    </citation>
    <scope>NUCLEOTIDE SEQUENCE</scope>
    <source>
        <tissue evidence="2">Skin</tissue>
    </source>
</reference>
<feature type="signal peptide" evidence="1">
    <location>
        <begin position="1"/>
        <end position="32"/>
    </location>
</feature>
<feature type="non-terminal residue" evidence="2">
    <location>
        <position position="82"/>
    </location>
</feature>
<proteinExistence type="predicted"/>
<dbReference type="AlphaFoldDB" id="A0A0B6YN68"/>